<dbReference type="Pfam" id="PF03354">
    <property type="entry name" value="TerL_ATPase"/>
    <property type="match status" value="1"/>
</dbReference>
<dbReference type="GO" id="GO:0004519">
    <property type="term" value="F:endonuclease activity"/>
    <property type="evidence" value="ECO:0007669"/>
    <property type="project" value="InterPro"/>
</dbReference>
<dbReference type="Proteomes" id="UP000198336">
    <property type="component" value="Unassembled WGS sequence"/>
</dbReference>
<proteinExistence type="predicted"/>
<dbReference type="AlphaFoldDB" id="A0A226I628"/>
<gene>
    <name evidence="4" type="ORF">B0A75_04660</name>
</gene>
<reference evidence="4 5" key="1">
    <citation type="submission" date="2016-11" db="EMBL/GenBank/DDBJ databases">
        <title>Whole genomes of Flavobacteriaceae.</title>
        <authorList>
            <person name="Stine C."/>
            <person name="Li C."/>
            <person name="Tadesse D."/>
        </authorList>
    </citation>
    <scope>NUCLEOTIDE SEQUENCE [LARGE SCALE GENOMIC DNA]</scope>
    <source>
        <strain evidence="4 5">CCUG 59446</strain>
    </source>
</reference>
<evidence type="ECO:0000313" key="5">
    <source>
        <dbReference type="Proteomes" id="UP000198336"/>
    </source>
</evidence>
<dbReference type="Gene3D" id="3.40.50.300">
    <property type="entry name" value="P-loop containing nucleotide triphosphate hydrolases"/>
    <property type="match status" value="1"/>
</dbReference>
<evidence type="ECO:0000259" key="3">
    <source>
        <dbReference type="Pfam" id="PF20441"/>
    </source>
</evidence>
<dbReference type="InterPro" id="IPR005021">
    <property type="entry name" value="Terminase_largesu-like"/>
</dbReference>
<dbReference type="RefSeq" id="WP_089053129.1">
    <property type="nucleotide sequence ID" value="NZ_MUHA01000006.1"/>
</dbReference>
<dbReference type="InterPro" id="IPR027417">
    <property type="entry name" value="P-loop_NTPase"/>
</dbReference>
<keyword evidence="5" id="KW-1185">Reference proteome</keyword>
<protein>
    <recommendedName>
        <fullName evidence="6">Terminase</fullName>
    </recommendedName>
</protein>
<dbReference type="PANTHER" id="PTHR41287:SF1">
    <property type="entry name" value="PROTEIN YMFN"/>
    <property type="match status" value="1"/>
</dbReference>
<evidence type="ECO:0000259" key="2">
    <source>
        <dbReference type="Pfam" id="PF03354"/>
    </source>
</evidence>
<organism evidence="4 5">
    <name type="scientific">Flavobacterium oncorhynchi</name>
    <dbReference type="NCBI Taxonomy" id="728056"/>
    <lineage>
        <taxon>Bacteria</taxon>
        <taxon>Pseudomonadati</taxon>
        <taxon>Bacteroidota</taxon>
        <taxon>Flavobacteriia</taxon>
        <taxon>Flavobacteriales</taxon>
        <taxon>Flavobacteriaceae</taxon>
        <taxon>Flavobacterium</taxon>
    </lineage>
</organism>
<dbReference type="EMBL" id="MUHA01000006">
    <property type="protein sequence ID" value="OXB01736.1"/>
    <property type="molecule type" value="Genomic_DNA"/>
</dbReference>
<dbReference type="Pfam" id="PF20441">
    <property type="entry name" value="TerL_nuclease"/>
    <property type="match status" value="1"/>
</dbReference>
<dbReference type="InterPro" id="IPR046461">
    <property type="entry name" value="TerL_ATPase"/>
</dbReference>
<feature type="region of interest" description="Disordered" evidence="1">
    <location>
        <begin position="564"/>
        <end position="583"/>
    </location>
</feature>
<dbReference type="InterPro" id="IPR046462">
    <property type="entry name" value="TerL_nuclease"/>
</dbReference>
<sequence length="583" mass="66772">MEITPEMKSSIPFQYAYDVLNGKIVTGQYIKLAAQLFFTWIETADKDGYFLNHREGMFAINFYPMFLVHTKGPLGKLKKPFELAPYQQFTLYNIFAWQYVGSGLRRINFVYEAVARKNGKTTFLAGLGLFGQSLDGEEGPEIYVGATKELQAKTLWEQASAFVNKSLMLRKLGFKNTTREIRFALTSGVFRFLGGDSKTLDGLNPSMAFIDEYHAHVSDAVREVLESAMGARDNALVYIITTAGFNLKSACKLAEDSYKDILKGLNKDDHTLIMIHQMDDEDDWQDEKNWIKANPNMEYNSTILPFIRREFIKATNQPSKIPNFKTKSLNMWVDGKNVWIPSDVWKRNDVNFGINLKTETKKVLDGEKFRKYGAYAGVDLSTTTDFTAFVILSEPDENGERFVKAFLFCPENTIDKRSKEDKVPYNYWRDCGYIIATPGDVVDYDIIEDYIRKNFHEYGIIRYEFDRYNSNSITNHLVEDGLPVSLFSQTMGNYSHPTKVFEKLVYENKIKHDGNPVMEWMLSGCQTKEDYNENIRIVKGKDNTSGKRIDGIIALIMALGGSLSPKDEQSKYTKPLSEDEIYI</sequence>
<feature type="domain" description="Terminase large subunit-like ATPase" evidence="2">
    <location>
        <begin position="85"/>
        <end position="257"/>
    </location>
</feature>
<name>A0A226I628_9FLAO</name>
<evidence type="ECO:0008006" key="6">
    <source>
        <dbReference type="Google" id="ProtNLM"/>
    </source>
</evidence>
<comment type="caution">
    <text evidence="4">The sequence shown here is derived from an EMBL/GenBank/DDBJ whole genome shotgun (WGS) entry which is preliminary data.</text>
</comment>
<dbReference type="PANTHER" id="PTHR41287">
    <property type="match status" value="1"/>
</dbReference>
<accession>A0A226I628</accession>
<evidence type="ECO:0000313" key="4">
    <source>
        <dbReference type="EMBL" id="OXB01736.1"/>
    </source>
</evidence>
<feature type="domain" description="Terminase large subunit-like endonuclease" evidence="3">
    <location>
        <begin position="268"/>
        <end position="560"/>
    </location>
</feature>
<evidence type="ECO:0000256" key="1">
    <source>
        <dbReference type="SAM" id="MobiDB-lite"/>
    </source>
</evidence>